<feature type="compositionally biased region" description="Basic and acidic residues" evidence="13">
    <location>
        <begin position="575"/>
        <end position="588"/>
    </location>
</feature>
<dbReference type="Pfam" id="PF13493">
    <property type="entry name" value="DUF4118"/>
    <property type="match status" value="1"/>
</dbReference>
<dbReference type="SMART" id="SM00387">
    <property type="entry name" value="HATPase_c"/>
    <property type="match status" value="1"/>
</dbReference>
<dbReference type="PANTHER" id="PTHR24421">
    <property type="entry name" value="NITRATE/NITRITE SENSOR PROTEIN NARX-RELATED"/>
    <property type="match status" value="1"/>
</dbReference>
<keyword evidence="6 14" id="KW-0812">Transmembrane</keyword>
<evidence type="ECO:0000256" key="8">
    <source>
        <dbReference type="ARBA" id="ARBA00022777"/>
    </source>
</evidence>
<evidence type="ECO:0000256" key="13">
    <source>
        <dbReference type="SAM" id="MobiDB-lite"/>
    </source>
</evidence>
<keyword evidence="10 14" id="KW-1133">Transmembrane helix</keyword>
<evidence type="ECO:0000256" key="5">
    <source>
        <dbReference type="ARBA" id="ARBA00022679"/>
    </source>
</evidence>
<proteinExistence type="predicted"/>
<evidence type="ECO:0000256" key="9">
    <source>
        <dbReference type="ARBA" id="ARBA00022840"/>
    </source>
</evidence>
<feature type="domain" description="Histidine kinase/HSP90-like ATPase" evidence="16">
    <location>
        <begin position="482"/>
        <end position="572"/>
    </location>
</feature>
<dbReference type="SUPFAM" id="SSF55781">
    <property type="entry name" value="GAF domain-like"/>
    <property type="match status" value="1"/>
</dbReference>
<evidence type="ECO:0000313" key="17">
    <source>
        <dbReference type="EMBL" id="MEV0971139.1"/>
    </source>
</evidence>
<dbReference type="SUPFAM" id="SSF55874">
    <property type="entry name" value="ATPase domain of HSP90 chaperone/DNA topoisomerase II/histidine kinase"/>
    <property type="match status" value="1"/>
</dbReference>
<evidence type="ECO:0000256" key="11">
    <source>
        <dbReference type="ARBA" id="ARBA00023012"/>
    </source>
</evidence>
<dbReference type="CDD" id="cd16917">
    <property type="entry name" value="HATPase_UhpB-NarQ-NarX-like"/>
    <property type="match status" value="1"/>
</dbReference>
<organism evidence="17 18">
    <name type="scientific">Microtetraspora glauca</name>
    <dbReference type="NCBI Taxonomy" id="1996"/>
    <lineage>
        <taxon>Bacteria</taxon>
        <taxon>Bacillati</taxon>
        <taxon>Actinomycetota</taxon>
        <taxon>Actinomycetes</taxon>
        <taxon>Streptosporangiales</taxon>
        <taxon>Streptosporangiaceae</taxon>
        <taxon>Microtetraspora</taxon>
    </lineage>
</organism>
<dbReference type="RefSeq" id="WP_358135130.1">
    <property type="nucleotide sequence ID" value="NZ_JBFALK010000011.1"/>
</dbReference>
<evidence type="ECO:0000313" key="18">
    <source>
        <dbReference type="Proteomes" id="UP001551675"/>
    </source>
</evidence>
<evidence type="ECO:0000256" key="10">
    <source>
        <dbReference type="ARBA" id="ARBA00022989"/>
    </source>
</evidence>
<dbReference type="Gene3D" id="1.20.120.620">
    <property type="entry name" value="Backbone structure of the membrane domain of e. Coli histidine kinase receptor kdpd"/>
    <property type="match status" value="1"/>
</dbReference>
<dbReference type="InterPro" id="IPR029016">
    <property type="entry name" value="GAF-like_dom_sf"/>
</dbReference>
<keyword evidence="5" id="KW-0808">Transferase</keyword>
<dbReference type="Gene3D" id="3.30.450.40">
    <property type="match status" value="1"/>
</dbReference>
<dbReference type="Gene3D" id="3.30.565.10">
    <property type="entry name" value="Histidine kinase-like ATPase, C-terminal domain"/>
    <property type="match status" value="1"/>
</dbReference>
<evidence type="ECO:0000256" key="1">
    <source>
        <dbReference type="ARBA" id="ARBA00000085"/>
    </source>
</evidence>
<evidence type="ECO:0000256" key="4">
    <source>
        <dbReference type="ARBA" id="ARBA00022553"/>
    </source>
</evidence>
<dbReference type="SMART" id="SM00065">
    <property type="entry name" value="GAF"/>
    <property type="match status" value="1"/>
</dbReference>
<dbReference type="InterPro" id="IPR038318">
    <property type="entry name" value="KdpD_sf"/>
</dbReference>
<sequence length="588" mass="62104">MDDPGECLAGPTGQCEVAASLVGVLVVSTLWGLWLGTVTAIASGLAFDYFHTPPLGTFTWEDTPLPLFVLVSLLTSWLTLTLRSLAVQAEERRGEADLAAELARLLLSADHLRSALPTASQRLAEALGVPGLSIKQGAVPGEGHKVLPLRDGATPLGGLLVPEGVPEETVKRLSDRVAPALEALLRAALDREASRDELARVATEQAALRRVATLVARGVSAPELFGSVATEIGLILKADCTAIARYEPDRTVVVVGSWSDRGPEFMPSVGSRWPIEEGSVADLVQRTRRTARVMDHDSARGEMSEWIMRQGITSSVGTPIVVEASLWGFIVAFFLCPEPTPDDTCGRMLDFTELVATAVSNAEARDELAASRARVIAAADDTRRRIERDLHDGAQQRLVSVGLELRAAEAGVPPELTGLREQLTHALHGMTGVLEDLQELSRGIHPAILSKGGLGSALKMLSRRAAVPVELSLQSDRRLPERVEVAVYYVVAEALTNVAKHARASVVYVDLSVSDSSVRISVRDDGVGGADPGKGSGLVGLSDRVHALGGTIEVTSPADAGTSLVATVPISPGRPADRGREGGGRSGA</sequence>
<evidence type="ECO:0000256" key="12">
    <source>
        <dbReference type="ARBA" id="ARBA00023136"/>
    </source>
</evidence>
<keyword evidence="7" id="KW-0547">Nucleotide-binding</keyword>
<comment type="caution">
    <text evidence="17">The sequence shown here is derived from an EMBL/GenBank/DDBJ whole genome shotgun (WGS) entry which is preliminary data.</text>
</comment>
<keyword evidence="4" id="KW-0597">Phosphoprotein</keyword>
<evidence type="ECO:0000256" key="2">
    <source>
        <dbReference type="ARBA" id="ARBA00004141"/>
    </source>
</evidence>
<comment type="catalytic activity">
    <reaction evidence="1">
        <text>ATP + protein L-histidine = ADP + protein N-phospho-L-histidine.</text>
        <dbReference type="EC" id="2.7.13.3"/>
    </reaction>
</comment>
<dbReference type="Gene3D" id="1.20.5.1930">
    <property type="match status" value="1"/>
</dbReference>
<evidence type="ECO:0000259" key="16">
    <source>
        <dbReference type="SMART" id="SM00387"/>
    </source>
</evidence>
<keyword evidence="12 14" id="KW-0472">Membrane</keyword>
<accession>A0ABV3GHN7</accession>
<dbReference type="InterPro" id="IPR025201">
    <property type="entry name" value="KdpD_TM"/>
</dbReference>
<dbReference type="Pfam" id="PF02518">
    <property type="entry name" value="HATPase_c"/>
    <property type="match status" value="1"/>
</dbReference>
<keyword evidence="8" id="KW-0418">Kinase</keyword>
<feature type="domain" description="GAF" evidence="15">
    <location>
        <begin position="220"/>
        <end position="369"/>
    </location>
</feature>
<name>A0ABV3GHN7_MICGL</name>
<keyword evidence="11" id="KW-0902">Two-component regulatory system</keyword>
<keyword evidence="18" id="KW-1185">Reference proteome</keyword>
<evidence type="ECO:0000259" key="15">
    <source>
        <dbReference type="SMART" id="SM00065"/>
    </source>
</evidence>
<reference evidence="17 18" key="1">
    <citation type="submission" date="2024-06" db="EMBL/GenBank/DDBJ databases">
        <title>The Natural Products Discovery Center: Release of the First 8490 Sequenced Strains for Exploring Actinobacteria Biosynthetic Diversity.</title>
        <authorList>
            <person name="Kalkreuter E."/>
            <person name="Kautsar S.A."/>
            <person name="Yang D."/>
            <person name="Bader C.D."/>
            <person name="Teijaro C.N."/>
            <person name="Fluegel L."/>
            <person name="Davis C.M."/>
            <person name="Simpson J.R."/>
            <person name="Lauterbach L."/>
            <person name="Steele A.D."/>
            <person name="Gui C."/>
            <person name="Meng S."/>
            <person name="Li G."/>
            <person name="Viehrig K."/>
            <person name="Ye F."/>
            <person name="Su P."/>
            <person name="Kiefer A.F."/>
            <person name="Nichols A."/>
            <person name="Cepeda A.J."/>
            <person name="Yan W."/>
            <person name="Fan B."/>
            <person name="Jiang Y."/>
            <person name="Adhikari A."/>
            <person name="Zheng C.-J."/>
            <person name="Schuster L."/>
            <person name="Cowan T.M."/>
            <person name="Smanski M.J."/>
            <person name="Chevrette M.G."/>
            <person name="De Carvalho L.P.S."/>
            <person name="Shen B."/>
        </authorList>
    </citation>
    <scope>NUCLEOTIDE SEQUENCE [LARGE SCALE GENOMIC DNA]</scope>
    <source>
        <strain evidence="17 18">NPDC050100</strain>
    </source>
</reference>
<dbReference type="EMBL" id="JBFALK010000011">
    <property type="protein sequence ID" value="MEV0971139.1"/>
    <property type="molecule type" value="Genomic_DNA"/>
</dbReference>
<dbReference type="Pfam" id="PF07730">
    <property type="entry name" value="HisKA_3"/>
    <property type="match status" value="1"/>
</dbReference>
<dbReference type="EC" id="2.7.13.3" evidence="3"/>
<dbReference type="InterPro" id="IPR011712">
    <property type="entry name" value="Sig_transdc_His_kin_sub3_dim/P"/>
</dbReference>
<feature type="transmembrane region" description="Helical" evidence="14">
    <location>
        <begin position="21"/>
        <end position="47"/>
    </location>
</feature>
<evidence type="ECO:0000256" key="6">
    <source>
        <dbReference type="ARBA" id="ARBA00022692"/>
    </source>
</evidence>
<keyword evidence="9" id="KW-0067">ATP-binding</keyword>
<evidence type="ECO:0000256" key="3">
    <source>
        <dbReference type="ARBA" id="ARBA00012438"/>
    </source>
</evidence>
<dbReference type="Pfam" id="PF01590">
    <property type="entry name" value="GAF"/>
    <property type="match status" value="1"/>
</dbReference>
<evidence type="ECO:0000256" key="14">
    <source>
        <dbReference type="SAM" id="Phobius"/>
    </source>
</evidence>
<evidence type="ECO:0000256" key="7">
    <source>
        <dbReference type="ARBA" id="ARBA00022741"/>
    </source>
</evidence>
<dbReference type="PANTHER" id="PTHR24421:SF10">
    <property type="entry name" value="NITRATE_NITRITE SENSOR PROTEIN NARQ"/>
    <property type="match status" value="1"/>
</dbReference>
<dbReference type="InterPro" id="IPR003594">
    <property type="entry name" value="HATPase_dom"/>
</dbReference>
<feature type="region of interest" description="Disordered" evidence="13">
    <location>
        <begin position="563"/>
        <end position="588"/>
    </location>
</feature>
<gene>
    <name evidence="17" type="ORF">AB0I59_21125</name>
</gene>
<comment type="subcellular location">
    <subcellularLocation>
        <location evidence="2">Membrane</location>
        <topology evidence="2">Multi-pass membrane protein</topology>
    </subcellularLocation>
</comment>
<dbReference type="InterPro" id="IPR003018">
    <property type="entry name" value="GAF"/>
</dbReference>
<dbReference type="Proteomes" id="UP001551675">
    <property type="component" value="Unassembled WGS sequence"/>
</dbReference>
<dbReference type="InterPro" id="IPR036890">
    <property type="entry name" value="HATPase_C_sf"/>
</dbReference>
<dbReference type="InterPro" id="IPR050482">
    <property type="entry name" value="Sensor_HK_TwoCompSys"/>
</dbReference>
<protein>
    <recommendedName>
        <fullName evidence="3">histidine kinase</fullName>
        <ecNumber evidence="3">2.7.13.3</ecNumber>
    </recommendedName>
</protein>